<accession>A0A0J6VTB6</accession>
<dbReference type="EMBL" id="JYNU01000023">
    <property type="protein sequence ID" value="KMO74280.1"/>
    <property type="molecule type" value="Genomic_DNA"/>
</dbReference>
<organism evidence="1 2">
    <name type="scientific">Mycolicibacterium obuense</name>
    <dbReference type="NCBI Taxonomy" id="1807"/>
    <lineage>
        <taxon>Bacteria</taxon>
        <taxon>Bacillati</taxon>
        <taxon>Actinomycetota</taxon>
        <taxon>Actinomycetes</taxon>
        <taxon>Mycobacteriales</taxon>
        <taxon>Mycobacteriaceae</taxon>
        <taxon>Mycolicibacterium</taxon>
    </lineage>
</organism>
<name>A0A0J6VTB6_9MYCO</name>
<dbReference type="Proteomes" id="UP000036313">
    <property type="component" value="Unassembled WGS sequence"/>
</dbReference>
<dbReference type="AlphaFoldDB" id="A0A0J6VTB6"/>
<dbReference type="RefSeq" id="WP_131722025.1">
    <property type="nucleotide sequence ID" value="NZ_JYNU01000023.1"/>
</dbReference>
<proteinExistence type="predicted"/>
<reference evidence="1 2" key="1">
    <citation type="journal article" date="2015" name="Genome Biol. Evol.">
        <title>Characterization of Three Mycobacterium spp. with Potential Use in Bioremediation by Genome Sequencing and Comparative Genomics.</title>
        <authorList>
            <person name="Das S."/>
            <person name="Pettersson B.M."/>
            <person name="Behra P.R."/>
            <person name="Ramesh M."/>
            <person name="Dasgupta S."/>
            <person name="Bhattacharya A."/>
            <person name="Kirsebom L.A."/>
        </authorList>
    </citation>
    <scope>NUCLEOTIDE SEQUENCE [LARGE SCALE GENOMIC DNA]</scope>
    <source>
        <strain evidence="1 2">DSM 44075</strain>
    </source>
</reference>
<protein>
    <submittedName>
        <fullName evidence="1">Uncharacterized protein</fullName>
    </submittedName>
</protein>
<sequence>MTGSAFSEGDAVEAAVQVTASDHSVAIGRVEKVENLHVNVESLRLILQHAAGAAVGDGVRDAVATADAVLLGPLASTDAQGLLNRANDSAAEDPAGALALYREVQHLLVTAGFPGHAAQYDSTVAALCVRAGEEGTAIRLLMDALWAAERTGNSLRADRAVNMLRTLAEFPDFGPTEGQVPSTPALGAAFAIADFVSDHLHAPVPSLIELPSDAIALAASVDRARAVLFAAERALGDDDLDWINTHREQIELAATEISGSDINVAVRLRITVAEATDDWSALIRSARNEMPRDLKALTLARYARHRLLQAAPDDADSAWRDAIREACLAERHADAADWLYSQRFVANRFRGIGEDTWHPLAQALSDLPSQPKIVTGALDVRERALSALHYKKERVAAINLRRQLLDSVRSASLHDELEARRLLGEHYRSTGNLALAAYYTIGGGDYEEVPSVAADFGDTFHDVIELIKSPLSWVAASAFQFATAQADLIPDGDLETYVGLAIEAIGDVFSGRRLESPILSPQVYLSAYGLIAALAERLSETHARAVLDMLADAVEVPEHTSRRTDESHITIAAGVVKTHSGELATLALNQLTGLFERAPYDFGTSARAALEANLDLIRDRLHAMADRGHRDADALIGYIDPDNIPPERAQAAAERLKRPTRNNANHIGTGVNAVNDSLLARVLSVEERVACIDTLLTNAASPWEPSSNRDSYLIAASNLTKDVDEDVRLRFFNTATQFASDPPPSHADALNASMNNPLGAVRVNDRSDSRPAAVFLAARLAKSVEERRIVRDAALRLIGAGTDDDYRVTKALQLVQSEIGDYIGLLAQGSWPLRSLAAILWAESLHAPVQLGIALSQDRDSRVRVALARAMTAVNRRQDVEVRDILLRDPRWTVRSIAQQVPDRQLD</sequence>
<evidence type="ECO:0000313" key="1">
    <source>
        <dbReference type="EMBL" id="KMO74280.1"/>
    </source>
</evidence>
<dbReference type="PATRIC" id="fig|1807.14.peg.3691"/>
<evidence type="ECO:0000313" key="2">
    <source>
        <dbReference type="Proteomes" id="UP000036313"/>
    </source>
</evidence>
<gene>
    <name evidence="1" type="ORF">MOBUDSM44075_03669</name>
</gene>
<comment type="caution">
    <text evidence="1">The sequence shown here is derived from an EMBL/GenBank/DDBJ whole genome shotgun (WGS) entry which is preliminary data.</text>
</comment>